<feature type="domain" description="DUF7708" evidence="2">
    <location>
        <begin position="131"/>
        <end position="276"/>
    </location>
</feature>
<name>A0A9P4W7Q2_CURKU</name>
<feature type="region of interest" description="Disordered" evidence="1">
    <location>
        <begin position="1"/>
        <end position="26"/>
    </location>
</feature>
<protein>
    <recommendedName>
        <fullName evidence="2">DUF7708 domain-containing protein</fullName>
    </recommendedName>
</protein>
<evidence type="ECO:0000313" key="4">
    <source>
        <dbReference type="Proteomes" id="UP000801428"/>
    </source>
</evidence>
<keyword evidence="4" id="KW-1185">Reference proteome</keyword>
<dbReference type="InterPro" id="IPR056125">
    <property type="entry name" value="DUF7708"/>
</dbReference>
<feature type="compositionally biased region" description="Polar residues" evidence="1">
    <location>
        <begin position="14"/>
        <end position="26"/>
    </location>
</feature>
<dbReference type="AlphaFoldDB" id="A0A9P4W7Q2"/>
<dbReference type="Pfam" id="PF24809">
    <property type="entry name" value="DUF7708"/>
    <property type="match status" value="1"/>
</dbReference>
<accession>A0A9P4W7Q2</accession>
<organism evidence="3 4">
    <name type="scientific">Curvularia kusanoi</name>
    <name type="common">Cochliobolus kusanoi</name>
    <dbReference type="NCBI Taxonomy" id="90978"/>
    <lineage>
        <taxon>Eukaryota</taxon>
        <taxon>Fungi</taxon>
        <taxon>Dikarya</taxon>
        <taxon>Ascomycota</taxon>
        <taxon>Pezizomycotina</taxon>
        <taxon>Dothideomycetes</taxon>
        <taxon>Pleosporomycetidae</taxon>
        <taxon>Pleosporales</taxon>
        <taxon>Pleosporineae</taxon>
        <taxon>Pleosporaceae</taxon>
        <taxon>Curvularia</taxon>
    </lineage>
</organism>
<dbReference type="OrthoDB" id="61900at2759"/>
<reference evidence="3" key="1">
    <citation type="submission" date="2019-04" db="EMBL/GenBank/DDBJ databases">
        <title>Sequencing of skin fungus with MAO and IRED activity.</title>
        <authorList>
            <person name="Marsaioli A.J."/>
            <person name="Bonatto J.M.C."/>
            <person name="Reis Junior O."/>
        </authorList>
    </citation>
    <scope>NUCLEOTIDE SEQUENCE</scope>
    <source>
        <strain evidence="3">30M1</strain>
    </source>
</reference>
<dbReference type="Proteomes" id="UP000801428">
    <property type="component" value="Unassembled WGS sequence"/>
</dbReference>
<sequence length="583" mass="65942">MRLPQPSPDCLVDDQNSNSRFGTSARDSIKDQVPWVMAEHQAAAASQQSRLRADRSQQVGGWYGGSSQISLEDLIESTFQEGKQACIDELSNSKDEKGQIIFAQTTMKDVIITVQSAQDSYSAKRNSKAWRWLTQLSTRINHYGSILDVMVQHHPEYAALAWGAMKILFVGIENHEESVRQLSKALCQFADCLPRQELKLVLYPSSQMQRAVAKLYAKLINFMIRVMRWYQKSRPKRAIGAVFKPFALDFEEELNEVNELSRSVDEIASAAAQAEIRAVHAKVDEANAELTLVRLEIQRLGELVTQEASRAFQIASCTQSLSSQIQLDVRSHSDMFRTVQLNQIISAPFMADIPSSGLSLNHCSTFSRRNPVSITLSPSEIDILRDWSTNAEISYLILETRDHVYGNVLQLDLLRQIQSAKRPIIWSMRFPEYLERNFGIGDILRTLVLHALEINSDCLARQDFPITLASLRAASCQDDWLAILDRSLAGFEDVYMVVDSDILRFAAEDNACAAADLLLALGRKIKSTRLKIVASSSAINRQYFAQHSAAGSWKAIRTNDEQRRRLTKTKRQHLARIHRMRRL</sequence>
<comment type="caution">
    <text evidence="3">The sequence shown here is derived from an EMBL/GenBank/DDBJ whole genome shotgun (WGS) entry which is preliminary data.</text>
</comment>
<evidence type="ECO:0000256" key="1">
    <source>
        <dbReference type="SAM" id="MobiDB-lite"/>
    </source>
</evidence>
<gene>
    <name evidence="3" type="ORF">E8E13_000111</name>
</gene>
<evidence type="ECO:0000313" key="3">
    <source>
        <dbReference type="EMBL" id="KAF2997547.1"/>
    </source>
</evidence>
<dbReference type="EMBL" id="SWKU01000022">
    <property type="protein sequence ID" value="KAF2997547.1"/>
    <property type="molecule type" value="Genomic_DNA"/>
</dbReference>
<proteinExistence type="predicted"/>
<evidence type="ECO:0000259" key="2">
    <source>
        <dbReference type="Pfam" id="PF24809"/>
    </source>
</evidence>